<evidence type="ECO:0000313" key="1">
    <source>
        <dbReference type="EMBL" id="AKF10324.1"/>
    </source>
</evidence>
<proteinExistence type="predicted"/>
<keyword evidence="2" id="KW-1185">Reference proteome</keyword>
<evidence type="ECO:0000313" key="2">
    <source>
        <dbReference type="Proteomes" id="UP000034883"/>
    </source>
</evidence>
<evidence type="ECO:0008006" key="3">
    <source>
        <dbReference type="Google" id="ProtNLM"/>
    </source>
</evidence>
<dbReference type="Proteomes" id="UP000034883">
    <property type="component" value="Chromosome"/>
</dbReference>
<protein>
    <recommendedName>
        <fullName evidence="3">HEAT repeat domain-containing protein</fullName>
    </recommendedName>
</protein>
<sequence length="132" mass="14269">MCPARAQIDDARVAARAWAHLLDVETSGANAVETLDTYVAHASSDASGRLLELVRHDERDNVRAHAVHAASKLGRVGDLRELLDILEQPPAVTWSVHIALLDACRTHALAPRGLDALRDVDRLDVQSALASL</sequence>
<gene>
    <name evidence="1" type="ORF">DB32_007473</name>
</gene>
<dbReference type="KEGG" id="samy:DB32_007473"/>
<dbReference type="AlphaFoldDB" id="A0A0F6SHE9"/>
<reference evidence="1 2" key="1">
    <citation type="submission" date="2015-03" db="EMBL/GenBank/DDBJ databases">
        <title>Genome assembly of Sandaracinus amylolyticus DSM 53668.</title>
        <authorList>
            <person name="Sharma G."/>
            <person name="Subramanian S."/>
        </authorList>
    </citation>
    <scope>NUCLEOTIDE SEQUENCE [LARGE SCALE GENOMIC DNA]</scope>
    <source>
        <strain evidence="1 2">DSM 53668</strain>
    </source>
</reference>
<name>A0A0F6SHE9_9BACT</name>
<organism evidence="1 2">
    <name type="scientific">Sandaracinus amylolyticus</name>
    <dbReference type="NCBI Taxonomy" id="927083"/>
    <lineage>
        <taxon>Bacteria</taxon>
        <taxon>Pseudomonadati</taxon>
        <taxon>Myxococcota</taxon>
        <taxon>Polyangia</taxon>
        <taxon>Polyangiales</taxon>
        <taxon>Sandaracinaceae</taxon>
        <taxon>Sandaracinus</taxon>
    </lineage>
</organism>
<dbReference type="EMBL" id="CP011125">
    <property type="protein sequence ID" value="AKF10324.1"/>
    <property type="molecule type" value="Genomic_DNA"/>
</dbReference>
<accession>A0A0F6SHE9</accession>